<proteinExistence type="predicted"/>
<name>A0A2P2PFV9_RHIMU</name>
<dbReference type="EMBL" id="GGEC01073139">
    <property type="protein sequence ID" value="MBX53623.1"/>
    <property type="molecule type" value="Transcribed_RNA"/>
</dbReference>
<sequence length="24" mass="2708">MKVNHTKILLQFDFLDSSANCLLG</sequence>
<reference evidence="1" key="1">
    <citation type="submission" date="2018-02" db="EMBL/GenBank/DDBJ databases">
        <title>Rhizophora mucronata_Transcriptome.</title>
        <authorList>
            <person name="Meera S.P."/>
            <person name="Sreeshan A."/>
            <person name="Augustine A."/>
        </authorList>
    </citation>
    <scope>NUCLEOTIDE SEQUENCE</scope>
    <source>
        <tissue evidence="1">Leaf</tissue>
    </source>
</reference>
<evidence type="ECO:0000313" key="1">
    <source>
        <dbReference type="EMBL" id="MBX53623.1"/>
    </source>
</evidence>
<organism evidence="1">
    <name type="scientific">Rhizophora mucronata</name>
    <name type="common">Asiatic mangrove</name>
    <dbReference type="NCBI Taxonomy" id="61149"/>
    <lineage>
        <taxon>Eukaryota</taxon>
        <taxon>Viridiplantae</taxon>
        <taxon>Streptophyta</taxon>
        <taxon>Embryophyta</taxon>
        <taxon>Tracheophyta</taxon>
        <taxon>Spermatophyta</taxon>
        <taxon>Magnoliopsida</taxon>
        <taxon>eudicotyledons</taxon>
        <taxon>Gunneridae</taxon>
        <taxon>Pentapetalae</taxon>
        <taxon>rosids</taxon>
        <taxon>fabids</taxon>
        <taxon>Malpighiales</taxon>
        <taxon>Rhizophoraceae</taxon>
        <taxon>Rhizophora</taxon>
    </lineage>
</organism>
<protein>
    <submittedName>
        <fullName evidence="1">Uncharacterized protein</fullName>
    </submittedName>
</protein>
<accession>A0A2P2PFV9</accession>
<dbReference type="AlphaFoldDB" id="A0A2P2PFV9"/>